<evidence type="ECO:0000256" key="4">
    <source>
        <dbReference type="PIRSR" id="PIRSR001221-2"/>
    </source>
</evidence>
<dbReference type="RefSeq" id="XP_028472494.1">
    <property type="nucleotide sequence ID" value="XM_028618998.1"/>
</dbReference>
<feature type="active site" description="Acyl-ester intermediate" evidence="3">
    <location>
        <position position="233"/>
    </location>
</feature>
<feature type="binding site" evidence="4">
    <location>
        <begin position="230"/>
        <end position="233"/>
    </location>
    <ligand>
        <name>substrate</name>
    </ligand>
</feature>
<evidence type="ECO:0000256" key="3">
    <source>
        <dbReference type="PIRSR" id="PIRSR001221-1"/>
    </source>
</evidence>
<protein>
    <recommendedName>
        <fullName evidence="5">Amidase domain-containing protein</fullName>
    </recommendedName>
</protein>
<dbReference type="Proteomes" id="UP000279236">
    <property type="component" value="Unassembled WGS sequence"/>
</dbReference>
<feature type="domain" description="Amidase" evidence="5">
    <location>
        <begin position="78"/>
        <end position="525"/>
    </location>
</feature>
<dbReference type="OrthoDB" id="6428749at2759"/>
<reference evidence="6 7" key="1">
    <citation type="submission" date="2018-11" db="EMBL/GenBank/DDBJ databases">
        <title>Genome sequence of Apiotrichum porosum DSM 27194.</title>
        <authorList>
            <person name="Aliyu H."/>
            <person name="Gorte O."/>
            <person name="Ochsenreither K."/>
        </authorList>
    </citation>
    <scope>NUCLEOTIDE SEQUENCE [LARGE SCALE GENOMIC DNA]</scope>
    <source>
        <strain evidence="6 7">DSM 27194</strain>
    </source>
</reference>
<proteinExistence type="inferred from homology"/>
<dbReference type="PANTHER" id="PTHR46072">
    <property type="entry name" value="AMIDASE-RELATED-RELATED"/>
    <property type="match status" value="1"/>
</dbReference>
<dbReference type="SUPFAM" id="SSF75304">
    <property type="entry name" value="Amidase signature (AS) enzymes"/>
    <property type="match status" value="1"/>
</dbReference>
<evidence type="ECO:0000256" key="2">
    <source>
        <dbReference type="ARBA" id="ARBA00022801"/>
    </source>
</evidence>
<sequence length="538" mass="58813">MTTPAVPVWEIKAKGWNDDTLAKIPQDWLSPNDESLRDDVSGIVTNSELLTRREHEIVECDATALRDALSSRTYTAVEVTTAYAKAAAVAHQATNCLMDFFYDDALKRAQWLDEEFERTGRPVGVLHGVPISIKDPFAVAHKNSTAGFVSWIGERIPDEDGTVPAILRAAGAVFIVKTMTPQAIMMIETESAFGITVNPHNRNLTAGGSTGGEGALIAAGGSVLGVGTDIGGSIRAPSACNGIFGFKPTAERIPNGFTNPVEGNEAILSATGPLARSARDLELFITTVLAAKPWTFDCSAARMPWRPNEVEWLGGLRPRIGVLWHDGIVQLHPPMARALKTAVDKLKDAGYEVVDYKPYRVEDAWDILAKLFFTDGGKAVKAAVETSGEPLFKGVEMLIDISKDLTATELWQLVNRRNALRNDYARHWSESKVDVLLCPPAVGPAQVCGTTKYFTYTGIWNVLDYPAAIFPTGLRVEPTDRPVKRTEFLGPQDKDLWATYDSPDTFANAPLSLQIVGPRWEDEKVVQALHIISKVVRF</sequence>
<feature type="active site" description="Charge relay system" evidence="3">
    <location>
        <position position="134"/>
    </location>
</feature>
<evidence type="ECO:0000256" key="1">
    <source>
        <dbReference type="ARBA" id="ARBA00009199"/>
    </source>
</evidence>
<dbReference type="InterPro" id="IPR036928">
    <property type="entry name" value="AS_sf"/>
</dbReference>
<dbReference type="EMBL" id="RSCE01000016">
    <property type="protein sequence ID" value="RSH77347.1"/>
    <property type="molecule type" value="Genomic_DNA"/>
</dbReference>
<dbReference type="PANTHER" id="PTHR46072:SF4">
    <property type="entry name" value="AMIDASE C550.07-RELATED"/>
    <property type="match status" value="1"/>
</dbReference>
<keyword evidence="2" id="KW-0378">Hydrolase</keyword>
<accession>A0A427XF15</accession>
<name>A0A427XF15_9TREE</name>
<feature type="binding site" evidence="4">
    <location>
        <position position="184"/>
    </location>
    <ligand>
        <name>substrate</name>
    </ligand>
</feature>
<comment type="similarity">
    <text evidence="1">Belongs to the amidase family.</text>
</comment>
<dbReference type="PIRSF" id="PIRSF001221">
    <property type="entry name" value="Amidase_fungi"/>
    <property type="match status" value="1"/>
</dbReference>
<dbReference type="Gene3D" id="3.90.1300.10">
    <property type="entry name" value="Amidase signature (AS) domain"/>
    <property type="match status" value="1"/>
</dbReference>
<evidence type="ECO:0000313" key="6">
    <source>
        <dbReference type="EMBL" id="RSH77347.1"/>
    </source>
</evidence>
<dbReference type="GO" id="GO:0016787">
    <property type="term" value="F:hydrolase activity"/>
    <property type="evidence" value="ECO:0007669"/>
    <property type="project" value="UniProtKB-KW"/>
</dbReference>
<organism evidence="6 7">
    <name type="scientific">Apiotrichum porosum</name>
    <dbReference type="NCBI Taxonomy" id="105984"/>
    <lineage>
        <taxon>Eukaryota</taxon>
        <taxon>Fungi</taxon>
        <taxon>Dikarya</taxon>
        <taxon>Basidiomycota</taxon>
        <taxon>Agaricomycotina</taxon>
        <taxon>Tremellomycetes</taxon>
        <taxon>Trichosporonales</taxon>
        <taxon>Trichosporonaceae</taxon>
        <taxon>Apiotrichum</taxon>
    </lineage>
</organism>
<dbReference type="GeneID" id="39587849"/>
<dbReference type="InterPro" id="IPR023631">
    <property type="entry name" value="Amidase_dom"/>
</dbReference>
<dbReference type="AlphaFoldDB" id="A0A427XF15"/>
<comment type="caution">
    <text evidence="6">The sequence shown here is derived from an EMBL/GenBank/DDBJ whole genome shotgun (WGS) entry which is preliminary data.</text>
</comment>
<dbReference type="STRING" id="105984.A0A427XF15"/>
<feature type="active site" description="Charge relay system" evidence="3">
    <location>
        <position position="209"/>
    </location>
</feature>
<evidence type="ECO:0000259" key="5">
    <source>
        <dbReference type="Pfam" id="PF01425"/>
    </source>
</evidence>
<dbReference type="Pfam" id="PF01425">
    <property type="entry name" value="Amidase"/>
    <property type="match status" value="1"/>
</dbReference>
<feature type="binding site" evidence="4">
    <location>
        <position position="209"/>
    </location>
    <ligand>
        <name>substrate</name>
    </ligand>
</feature>
<evidence type="ECO:0000313" key="7">
    <source>
        <dbReference type="Proteomes" id="UP000279236"/>
    </source>
</evidence>
<gene>
    <name evidence="6" type="ORF">EHS24_003306</name>
</gene>
<keyword evidence="7" id="KW-1185">Reference proteome</keyword>